<dbReference type="InterPro" id="IPR025285">
    <property type="entry name" value="DUF4145"/>
</dbReference>
<reference evidence="3" key="1">
    <citation type="submission" date="2015-07" db="EMBL/GenBank/DDBJ databases">
        <title>Genome sequencing project for genomic taxonomy and phylogenomics of Bacillus-like bacteria.</title>
        <authorList>
            <person name="Liu B."/>
            <person name="Wang J."/>
            <person name="Zhu Y."/>
            <person name="Liu G."/>
            <person name="Chen Q."/>
            <person name="Chen Z."/>
            <person name="Lan J."/>
            <person name="Che J."/>
            <person name="Ge C."/>
            <person name="Shi H."/>
            <person name="Pan Z."/>
            <person name="Liu X."/>
        </authorList>
    </citation>
    <scope>NUCLEOTIDE SEQUENCE [LARGE SCALE GENOMIC DNA]</scope>
    <source>
        <strain evidence="3">FJAT-27997</strain>
    </source>
</reference>
<gene>
    <name evidence="2" type="ORF">AC625_14370</name>
</gene>
<proteinExistence type="predicted"/>
<feature type="domain" description="DUF4145" evidence="1">
    <location>
        <begin position="126"/>
        <end position="221"/>
    </location>
</feature>
<comment type="caution">
    <text evidence="2">The sequence shown here is derived from an EMBL/GenBank/DDBJ whole genome shotgun (WGS) entry which is preliminary data.</text>
</comment>
<dbReference type="Proteomes" id="UP000037146">
    <property type="component" value="Unassembled WGS sequence"/>
</dbReference>
<protein>
    <recommendedName>
        <fullName evidence="1">DUF4145 domain-containing protein</fullName>
    </recommendedName>
</protein>
<evidence type="ECO:0000313" key="3">
    <source>
        <dbReference type="Proteomes" id="UP000037146"/>
    </source>
</evidence>
<keyword evidence="3" id="KW-1185">Reference proteome</keyword>
<dbReference type="PATRIC" id="fig|1679170.3.peg.3279"/>
<name>A0A0K9GV91_9BACI</name>
<evidence type="ECO:0000313" key="2">
    <source>
        <dbReference type="EMBL" id="KMY50543.1"/>
    </source>
</evidence>
<dbReference type="RefSeq" id="WP_049681897.1">
    <property type="nucleotide sequence ID" value="NZ_LFZW01000001.1"/>
</dbReference>
<accession>A0A0K9GV91</accession>
<dbReference type="EMBL" id="LFZW01000001">
    <property type="protein sequence ID" value="KMY50543.1"/>
    <property type="molecule type" value="Genomic_DNA"/>
</dbReference>
<dbReference type="AlphaFoldDB" id="A0A0K9GV91"/>
<dbReference type="Pfam" id="PF13643">
    <property type="entry name" value="DUF4145"/>
    <property type="match status" value="1"/>
</dbReference>
<organism evidence="2 3">
    <name type="scientific">Peribacillus loiseleuriae</name>
    <dbReference type="NCBI Taxonomy" id="1679170"/>
    <lineage>
        <taxon>Bacteria</taxon>
        <taxon>Bacillati</taxon>
        <taxon>Bacillota</taxon>
        <taxon>Bacilli</taxon>
        <taxon>Bacillales</taxon>
        <taxon>Bacillaceae</taxon>
        <taxon>Peribacillus</taxon>
    </lineage>
</organism>
<evidence type="ECO:0000259" key="1">
    <source>
        <dbReference type="Pfam" id="PF13643"/>
    </source>
</evidence>
<sequence length="239" mass="27922">MQRLEEKVYCSKCERHTNHNIIMTHEKKSSSEDDIQFSHKYHIVQCAGCDEIAFVDQYGDEDMWEYANEGHGERVWVEEFRVYPEKSVVEGNPVFWIERKEYRNVPGVVQVLYSQIIEVYNQGYFLLATIGMRTLIEAICLDVGINKGYLYNDDNTVKENKRGEPIFSSSLEGEIFGLFEENMIIWDQAIILQKIRDIGNAAVHEIKEPSFLVFKSAMQIIEQVLNNVYELKVHKLLKQ</sequence>